<comment type="similarity">
    <text evidence="2">Belongs to the bacterial solute-binding protein 8 family.</text>
</comment>
<proteinExistence type="inferred from homology"/>
<keyword evidence="4 5" id="KW-0732">Signal</keyword>
<name>A0A9Y2MRZ5_9PSEU</name>
<accession>A0A9Y2MRZ5</accession>
<keyword evidence="8" id="KW-1185">Reference proteome</keyword>
<feature type="chain" id="PRO_5040941659" evidence="5">
    <location>
        <begin position="35"/>
        <end position="358"/>
    </location>
</feature>
<dbReference type="PROSITE" id="PS50983">
    <property type="entry name" value="FE_B12_PBP"/>
    <property type="match status" value="1"/>
</dbReference>
<evidence type="ECO:0000256" key="4">
    <source>
        <dbReference type="ARBA" id="ARBA00022729"/>
    </source>
</evidence>
<organism evidence="7 8">
    <name type="scientific">Amycolatopsis carbonis</name>
    <dbReference type="NCBI Taxonomy" id="715471"/>
    <lineage>
        <taxon>Bacteria</taxon>
        <taxon>Bacillati</taxon>
        <taxon>Actinomycetota</taxon>
        <taxon>Actinomycetes</taxon>
        <taxon>Pseudonocardiales</taxon>
        <taxon>Pseudonocardiaceae</taxon>
        <taxon>Amycolatopsis</taxon>
    </lineage>
</organism>
<dbReference type="SUPFAM" id="SSF53807">
    <property type="entry name" value="Helical backbone' metal receptor"/>
    <property type="match status" value="1"/>
</dbReference>
<dbReference type="AlphaFoldDB" id="A0A9Y2MRZ5"/>
<dbReference type="KEGG" id="acab:QRX50_31815"/>
<protein>
    <submittedName>
        <fullName evidence="7">Iron-siderophore ABC transporter substrate-binding protein</fullName>
    </submittedName>
</protein>
<dbReference type="GO" id="GO:1901678">
    <property type="term" value="P:iron coordination entity transport"/>
    <property type="evidence" value="ECO:0007669"/>
    <property type="project" value="UniProtKB-ARBA"/>
</dbReference>
<dbReference type="Gene3D" id="3.40.50.1980">
    <property type="entry name" value="Nitrogenase molybdenum iron protein domain"/>
    <property type="match status" value="2"/>
</dbReference>
<evidence type="ECO:0000259" key="6">
    <source>
        <dbReference type="PROSITE" id="PS50983"/>
    </source>
</evidence>
<dbReference type="CDD" id="cd01146">
    <property type="entry name" value="FhuD"/>
    <property type="match status" value="1"/>
</dbReference>
<comment type="subcellular location">
    <subcellularLocation>
        <location evidence="1">Cell envelope</location>
    </subcellularLocation>
</comment>
<dbReference type="PANTHER" id="PTHR30532:SF24">
    <property type="entry name" value="FERRIC ENTEROBACTIN-BINDING PERIPLASMIC PROTEIN FEPB"/>
    <property type="match status" value="1"/>
</dbReference>
<dbReference type="InterPro" id="IPR051313">
    <property type="entry name" value="Bact_iron-sidero_bind"/>
</dbReference>
<dbReference type="RefSeq" id="WP_285966807.1">
    <property type="nucleotide sequence ID" value="NZ_CP127294.1"/>
</dbReference>
<evidence type="ECO:0000256" key="1">
    <source>
        <dbReference type="ARBA" id="ARBA00004196"/>
    </source>
</evidence>
<dbReference type="EMBL" id="CP127294">
    <property type="protein sequence ID" value="WIX76046.1"/>
    <property type="molecule type" value="Genomic_DNA"/>
</dbReference>
<evidence type="ECO:0000256" key="5">
    <source>
        <dbReference type="SAM" id="SignalP"/>
    </source>
</evidence>
<dbReference type="InterPro" id="IPR002491">
    <property type="entry name" value="ABC_transptr_periplasmic_BD"/>
</dbReference>
<dbReference type="PANTHER" id="PTHR30532">
    <property type="entry name" value="IRON III DICITRATE-BINDING PERIPLASMIC PROTEIN"/>
    <property type="match status" value="1"/>
</dbReference>
<feature type="domain" description="Fe/B12 periplasmic-binding" evidence="6">
    <location>
        <begin position="74"/>
        <end position="346"/>
    </location>
</feature>
<dbReference type="PROSITE" id="PS51257">
    <property type="entry name" value="PROKAR_LIPOPROTEIN"/>
    <property type="match status" value="1"/>
</dbReference>
<sequence length="358" mass="37481">MARFSLLSAARGRARTAGALAAAIVLAGALTACGSDTPAAPGSTGASGTTDPGAFPVTIDHKYGSTTIEKAPQRIVTVGLTEQDSLLALGVVPVGTTDWLGNFPGAIAPWGKAKLGNAPLPTVLKDSDGPQFEKIAALKPDLIIGLYSALTQEQYTTLSKIAPTIAQPKQYNDYGIPWQETTKTVGKAVGKAKEADALVAGVEDQFAKARAAHPEFAGKSALMATQYDGYFVYGSEDPRSRILTSLGFKLPPNLDQLIGDKFGANISAERTDLLNVDAQVWIVDTIPGGQATLAKDKLYSGLNVAKQKREVFIEDPSTYGSATSFVSVLSLPYTLERMVPQLTAAVDGNPATDVQPAA</sequence>
<dbReference type="GO" id="GO:0030288">
    <property type="term" value="C:outer membrane-bounded periplasmic space"/>
    <property type="evidence" value="ECO:0007669"/>
    <property type="project" value="TreeGrafter"/>
</dbReference>
<gene>
    <name evidence="7" type="ORF">QRX50_31815</name>
</gene>
<evidence type="ECO:0000256" key="3">
    <source>
        <dbReference type="ARBA" id="ARBA00022448"/>
    </source>
</evidence>
<evidence type="ECO:0000256" key="2">
    <source>
        <dbReference type="ARBA" id="ARBA00008814"/>
    </source>
</evidence>
<evidence type="ECO:0000313" key="7">
    <source>
        <dbReference type="EMBL" id="WIX76046.1"/>
    </source>
</evidence>
<reference evidence="7 8" key="1">
    <citation type="submission" date="2023-06" db="EMBL/GenBank/DDBJ databases">
        <authorList>
            <person name="Oyuntsetseg B."/>
            <person name="Kim S.B."/>
        </authorList>
    </citation>
    <scope>NUCLEOTIDE SEQUENCE [LARGE SCALE GENOMIC DNA]</scope>
    <source>
        <strain evidence="7 8">2-15</strain>
    </source>
</reference>
<feature type="signal peptide" evidence="5">
    <location>
        <begin position="1"/>
        <end position="34"/>
    </location>
</feature>
<dbReference type="Proteomes" id="UP001236014">
    <property type="component" value="Chromosome"/>
</dbReference>
<keyword evidence="3" id="KW-0813">Transport</keyword>
<dbReference type="Pfam" id="PF01497">
    <property type="entry name" value="Peripla_BP_2"/>
    <property type="match status" value="1"/>
</dbReference>
<evidence type="ECO:0000313" key="8">
    <source>
        <dbReference type="Proteomes" id="UP001236014"/>
    </source>
</evidence>